<feature type="domain" description="ChrB N-terminal" evidence="2">
    <location>
        <begin position="13"/>
        <end position="168"/>
    </location>
</feature>
<gene>
    <name evidence="3" type="ORF">D7Z96_20265</name>
</gene>
<dbReference type="Pfam" id="PF20229">
    <property type="entry name" value="ChrB_N"/>
    <property type="match status" value="1"/>
</dbReference>
<evidence type="ECO:0000313" key="4">
    <source>
        <dbReference type="Proteomes" id="UP000273159"/>
    </source>
</evidence>
<protein>
    <submittedName>
        <fullName evidence="3">Chromate resistance protein ChrB</fullName>
    </submittedName>
</protein>
<feature type="coiled-coil region" evidence="1">
    <location>
        <begin position="97"/>
        <end position="124"/>
    </location>
</feature>
<evidence type="ECO:0000256" key="1">
    <source>
        <dbReference type="SAM" id="Coils"/>
    </source>
</evidence>
<dbReference type="InterPro" id="IPR046858">
    <property type="entry name" value="ChrB_N"/>
</dbReference>
<reference evidence="4" key="2">
    <citation type="submission" date="2018-10" db="EMBL/GenBank/DDBJ databases">
        <authorList>
            <person name="Wang Y."/>
            <person name="Wang J."/>
            <person name="Yang X."/>
            <person name="Wang Z."/>
            <person name="Huang Y."/>
        </authorList>
    </citation>
    <scope>NUCLEOTIDE SEQUENCE [LARGE SCALE GENOMIC DNA]</scope>
    <source>
        <strain evidence="4">J015</strain>
    </source>
</reference>
<evidence type="ECO:0000313" key="3">
    <source>
        <dbReference type="EMBL" id="RKO19557.1"/>
    </source>
</evidence>
<dbReference type="EMBL" id="RBNH01000036">
    <property type="protein sequence ID" value="RKO19557.1"/>
    <property type="molecule type" value="Genomic_DNA"/>
</dbReference>
<dbReference type="AlphaFoldDB" id="A0A3B0FM45"/>
<keyword evidence="1" id="KW-0175">Coiled coil</keyword>
<comment type="caution">
    <text evidence="3">The sequence shown here is derived from an EMBL/GenBank/DDBJ whole genome shotgun (WGS) entry which is preliminary data.</text>
</comment>
<name>A0A3B0FM45_PSEPS</name>
<organism evidence="3 4">
    <name type="scientific">Pseudarthrobacter phenanthrenivorans</name>
    <name type="common">Arthrobacter phenanthrenivorans</name>
    <dbReference type="NCBI Taxonomy" id="361575"/>
    <lineage>
        <taxon>Bacteria</taxon>
        <taxon>Bacillati</taxon>
        <taxon>Actinomycetota</taxon>
        <taxon>Actinomycetes</taxon>
        <taxon>Micrococcales</taxon>
        <taxon>Micrococcaceae</taxon>
        <taxon>Pseudarthrobacter</taxon>
    </lineage>
</organism>
<proteinExistence type="predicted"/>
<evidence type="ECO:0000259" key="2">
    <source>
        <dbReference type="Pfam" id="PF20229"/>
    </source>
</evidence>
<accession>A0A3B0FM45</accession>
<sequence>MLVQVPSEPSRHRVAVWRELRRFGAVPVGQGAWTSPDVPVCREGAEKARTLAHAGNGELVLLSTASADADAAKLRQLFDAAREDEWNEFIADCGKFKDEISREISKQKITLAELEEEEQSLERLRRWSRLIKGRDVFGSPSAATADEELAACAAALEEFSGHVYRKLHS</sequence>
<dbReference type="Proteomes" id="UP000273159">
    <property type="component" value="Unassembled WGS sequence"/>
</dbReference>
<reference evidence="3 4" key="1">
    <citation type="submission" date="2018-10" db="EMBL/GenBank/DDBJ databases">
        <title>Genome-guide identification and characterization of bacteria that degrade polycyclic aromatic hydrocarbons and resist hexavalent chromium simultaneously.</title>
        <authorList>
            <person name="Feng H."/>
        </authorList>
    </citation>
    <scope>NUCLEOTIDE SEQUENCE [LARGE SCALE GENOMIC DNA]</scope>
    <source>
        <strain evidence="3 4">J015</strain>
    </source>
</reference>